<gene>
    <name evidence="1" type="ORF">S01H4_20662</name>
</gene>
<protein>
    <submittedName>
        <fullName evidence="1">Uncharacterized protein</fullName>
    </submittedName>
</protein>
<dbReference type="AlphaFoldDB" id="X0ZA45"/>
<accession>X0ZA45</accession>
<comment type="caution">
    <text evidence="1">The sequence shown here is derived from an EMBL/GenBank/DDBJ whole genome shotgun (WGS) entry which is preliminary data.</text>
</comment>
<feature type="non-terminal residue" evidence="1">
    <location>
        <position position="1"/>
    </location>
</feature>
<proteinExistence type="predicted"/>
<name>X0ZA45_9ZZZZ</name>
<dbReference type="EMBL" id="BART01009306">
    <property type="protein sequence ID" value="GAG66290.1"/>
    <property type="molecule type" value="Genomic_DNA"/>
</dbReference>
<evidence type="ECO:0000313" key="1">
    <source>
        <dbReference type="EMBL" id="GAG66290.1"/>
    </source>
</evidence>
<organism evidence="1">
    <name type="scientific">marine sediment metagenome</name>
    <dbReference type="NCBI Taxonomy" id="412755"/>
    <lineage>
        <taxon>unclassified sequences</taxon>
        <taxon>metagenomes</taxon>
        <taxon>ecological metagenomes</taxon>
    </lineage>
</organism>
<reference evidence="1" key="1">
    <citation type="journal article" date="2014" name="Front. Microbiol.">
        <title>High frequency of phylogenetically diverse reductive dehalogenase-homologous genes in deep subseafloor sedimentary metagenomes.</title>
        <authorList>
            <person name="Kawai M."/>
            <person name="Futagami T."/>
            <person name="Toyoda A."/>
            <person name="Takaki Y."/>
            <person name="Nishi S."/>
            <person name="Hori S."/>
            <person name="Arai W."/>
            <person name="Tsubouchi T."/>
            <person name="Morono Y."/>
            <person name="Uchiyama I."/>
            <person name="Ito T."/>
            <person name="Fujiyama A."/>
            <person name="Inagaki F."/>
            <person name="Takami H."/>
        </authorList>
    </citation>
    <scope>NUCLEOTIDE SEQUENCE</scope>
    <source>
        <strain evidence="1">Expedition CK06-06</strain>
    </source>
</reference>
<sequence>RKLRVHAERYSWDNVMKKYVNPFMDECEKDLFPMYTSTGVKSWRKEL</sequence>